<keyword evidence="2" id="KW-1185">Reference proteome</keyword>
<feature type="transmembrane region" description="Helical" evidence="1">
    <location>
        <begin position="139"/>
        <end position="164"/>
    </location>
</feature>
<organism evidence="3">
    <name type="scientific">Dissoconium aciculare CBS 342.82</name>
    <dbReference type="NCBI Taxonomy" id="1314786"/>
    <lineage>
        <taxon>Eukaryota</taxon>
        <taxon>Fungi</taxon>
        <taxon>Dikarya</taxon>
        <taxon>Ascomycota</taxon>
        <taxon>Pezizomycotina</taxon>
        <taxon>Dothideomycetes</taxon>
        <taxon>Dothideomycetidae</taxon>
        <taxon>Mycosphaerellales</taxon>
        <taxon>Dissoconiaceae</taxon>
        <taxon>Dissoconium</taxon>
    </lineage>
</organism>
<dbReference type="InterPro" id="IPR016509">
    <property type="entry name" value="Fig1"/>
</dbReference>
<gene>
    <name evidence="3" type="ORF">K489DRAFT_314334</name>
</gene>
<dbReference type="PIRSF" id="PIRSF007138">
    <property type="entry name" value="FIG1"/>
    <property type="match status" value="1"/>
</dbReference>
<dbReference type="Proteomes" id="UP000504637">
    <property type="component" value="Unplaced"/>
</dbReference>
<protein>
    <submittedName>
        <fullName evidence="3">Membrane fusion mating protein FIG1</fullName>
    </submittedName>
</protein>
<dbReference type="GeneID" id="54358800"/>
<name>A0A6J3MAG5_9PEZI</name>
<dbReference type="RefSeq" id="XP_033461884.1">
    <property type="nucleotide sequence ID" value="XM_033601000.1"/>
</dbReference>
<keyword evidence="1" id="KW-0472">Membrane</keyword>
<dbReference type="PANTHER" id="PTHR28092:SF1">
    <property type="entry name" value="FACTOR-INDUCED GENE 1 PROTEIN"/>
    <property type="match status" value="1"/>
</dbReference>
<evidence type="ECO:0000313" key="3">
    <source>
        <dbReference type="RefSeq" id="XP_033461884.1"/>
    </source>
</evidence>
<feature type="transmembrane region" description="Helical" evidence="1">
    <location>
        <begin position="46"/>
        <end position="62"/>
    </location>
</feature>
<dbReference type="GO" id="GO:0016020">
    <property type="term" value="C:membrane"/>
    <property type="evidence" value="ECO:0007669"/>
    <property type="project" value="InterPro"/>
</dbReference>
<feature type="transmembrane region" description="Helical" evidence="1">
    <location>
        <begin position="20"/>
        <end position="39"/>
    </location>
</feature>
<accession>A0A6J3MAG5</accession>
<dbReference type="Pfam" id="PF12351">
    <property type="entry name" value="Fig1"/>
    <property type="match status" value="1"/>
</dbReference>
<reference evidence="3" key="1">
    <citation type="submission" date="2020-01" db="EMBL/GenBank/DDBJ databases">
        <authorList>
            <consortium name="DOE Joint Genome Institute"/>
            <person name="Haridas S."/>
            <person name="Albert R."/>
            <person name="Binder M."/>
            <person name="Bloem J."/>
            <person name="Labutti K."/>
            <person name="Salamov A."/>
            <person name="Andreopoulos B."/>
            <person name="Baker S.E."/>
            <person name="Barry K."/>
            <person name="Bills G."/>
            <person name="Bluhm B.H."/>
            <person name="Cannon C."/>
            <person name="Castanera R."/>
            <person name="Culley D.E."/>
            <person name="Daum C."/>
            <person name="Ezra D."/>
            <person name="Gonzalez J.B."/>
            <person name="Henrissat B."/>
            <person name="Kuo A."/>
            <person name="Liang C."/>
            <person name="Lipzen A."/>
            <person name="Lutzoni F."/>
            <person name="Magnuson J."/>
            <person name="Mondo S."/>
            <person name="Nolan M."/>
            <person name="Ohm R."/>
            <person name="Pangilinan J."/>
            <person name="Park H.-J."/>
            <person name="Ramirez L."/>
            <person name="Alfaro M."/>
            <person name="Sun H."/>
            <person name="Tritt A."/>
            <person name="Yoshinaga Y."/>
            <person name="Zwiers L.-H."/>
            <person name="Turgeon B.G."/>
            <person name="Goodwin S.B."/>
            <person name="Spatafora J.W."/>
            <person name="Crous P.W."/>
            <person name="Grigoriev I.V."/>
        </authorList>
    </citation>
    <scope>NUCLEOTIDE SEQUENCE</scope>
    <source>
        <strain evidence="3">CBS 342.82</strain>
    </source>
</reference>
<dbReference type="InterPro" id="IPR033481">
    <property type="entry name" value="Dni1/Fig1"/>
</dbReference>
<reference evidence="3" key="3">
    <citation type="submission" date="2025-08" db="UniProtKB">
        <authorList>
            <consortium name="RefSeq"/>
        </authorList>
    </citation>
    <scope>IDENTIFICATION</scope>
    <source>
        <strain evidence="3">CBS 342.82</strain>
    </source>
</reference>
<dbReference type="PANTHER" id="PTHR28092">
    <property type="entry name" value="FACTOR-INDUCED GENE 1 PROTEIN"/>
    <property type="match status" value="1"/>
</dbReference>
<proteinExistence type="predicted"/>
<feature type="transmembrane region" description="Helical" evidence="1">
    <location>
        <begin position="237"/>
        <end position="258"/>
    </location>
</feature>
<keyword evidence="1" id="KW-0812">Transmembrane</keyword>
<reference evidence="3" key="2">
    <citation type="submission" date="2020-04" db="EMBL/GenBank/DDBJ databases">
        <authorList>
            <consortium name="NCBI Genome Project"/>
        </authorList>
    </citation>
    <scope>NUCLEOTIDE SEQUENCE</scope>
    <source>
        <strain evidence="3">CBS 342.82</strain>
    </source>
</reference>
<feature type="transmembrane region" description="Helical" evidence="1">
    <location>
        <begin position="185"/>
        <end position="207"/>
    </location>
</feature>
<dbReference type="OrthoDB" id="3550957at2759"/>
<dbReference type="GO" id="GO:0000747">
    <property type="term" value="P:conjugation with cellular fusion"/>
    <property type="evidence" value="ECO:0007669"/>
    <property type="project" value="TreeGrafter"/>
</dbReference>
<keyword evidence="1" id="KW-1133">Transmembrane helix</keyword>
<sequence>MPNIRFAVGLTKLLPFLGFHHVLMIFIALAIILLSLLLAGCSSSSPAIPNIFLISFFYQMYAPNYDPTQVDPGVSAAIANIVGRASLEVRVGYFGICINNDGGSFLCSNNATLLAEQLSIEEDPLNLIYVANTFKNSVVFPYLIIIAIILAFVTFLLLATFPGWHEEHNASTGSDIDIKPFPSRAVMQVAVALIFISSIFILVSVLWQHTASVAAAQVAGDFGNGSVRSGVGTSAMVLGWFSFALFIIVTIALIVMILSIQLLDKLTDDD</sequence>
<dbReference type="AlphaFoldDB" id="A0A6J3MAG5"/>
<dbReference type="GO" id="GO:0043332">
    <property type="term" value="C:mating projection tip"/>
    <property type="evidence" value="ECO:0007669"/>
    <property type="project" value="TreeGrafter"/>
</dbReference>
<evidence type="ECO:0000256" key="1">
    <source>
        <dbReference type="SAM" id="Phobius"/>
    </source>
</evidence>
<evidence type="ECO:0000313" key="2">
    <source>
        <dbReference type="Proteomes" id="UP000504637"/>
    </source>
</evidence>